<dbReference type="Proteomes" id="UP001050691">
    <property type="component" value="Unassembled WGS sequence"/>
</dbReference>
<name>A0AAV5A058_9AGAM</name>
<evidence type="ECO:0000256" key="2">
    <source>
        <dbReference type="SAM" id="Phobius"/>
    </source>
</evidence>
<reference evidence="3" key="1">
    <citation type="submission" date="2021-10" db="EMBL/GenBank/DDBJ databases">
        <title>De novo Genome Assembly of Clathrus columnatus (Basidiomycota, Fungi) Using Illumina and Nanopore Sequence Data.</title>
        <authorList>
            <person name="Ogiso-Tanaka E."/>
            <person name="Itagaki H."/>
            <person name="Hosoya T."/>
            <person name="Hosaka K."/>
        </authorList>
    </citation>
    <scope>NUCLEOTIDE SEQUENCE</scope>
    <source>
        <strain evidence="3">MO-923</strain>
    </source>
</reference>
<feature type="compositionally biased region" description="Basic residues" evidence="1">
    <location>
        <begin position="553"/>
        <end position="574"/>
    </location>
</feature>
<evidence type="ECO:0000256" key="1">
    <source>
        <dbReference type="SAM" id="MobiDB-lite"/>
    </source>
</evidence>
<gene>
    <name evidence="3" type="ORF">Clacol_000859</name>
</gene>
<comment type="caution">
    <text evidence="3">The sequence shown here is derived from an EMBL/GenBank/DDBJ whole genome shotgun (WGS) entry which is preliminary data.</text>
</comment>
<dbReference type="EMBL" id="BPWL01000001">
    <property type="protein sequence ID" value="GJJ06664.1"/>
    <property type="molecule type" value="Genomic_DNA"/>
</dbReference>
<feature type="compositionally biased region" description="Polar residues" evidence="1">
    <location>
        <begin position="374"/>
        <end position="383"/>
    </location>
</feature>
<accession>A0AAV5A058</accession>
<feature type="region of interest" description="Disordered" evidence="1">
    <location>
        <begin position="327"/>
        <end position="417"/>
    </location>
</feature>
<proteinExistence type="predicted"/>
<feature type="compositionally biased region" description="Polar residues" evidence="1">
    <location>
        <begin position="327"/>
        <end position="337"/>
    </location>
</feature>
<feature type="transmembrane region" description="Helical" evidence="2">
    <location>
        <begin position="7"/>
        <end position="25"/>
    </location>
</feature>
<protein>
    <submittedName>
        <fullName evidence="3">Uncharacterized protein</fullName>
    </submittedName>
</protein>
<keyword evidence="2" id="KW-1133">Transmembrane helix</keyword>
<sequence>MIRSRYCAFVLLYLNPVIYSFILGYSDSEQCGSVMVTWRGQQTDTVDQFQFPFYLYIVPFNSTAAIRKIDNWRPSTTSGSAAFFDFPSLSPSTSYILGVVDSQGKGVGPSSQILTVHNSTTTNNSTFCLSSPHQLSQTTTTTPTLGIATSGSSQDCPSVSLAFQPNAQLPRALIFSPGERPSNMFKTSNIRGYGFVRASGFTSLSRAVVVFQSNDNASAFTSSLMTVGGSDSVNCENSDFTVPTALQGGTVIGYTLAAAFATALVTALLVYIHHLRRRASTGPCVPEKDLHVLIHRRRGGGQRPKSSFLRNEDRDLEAARLVPLPPSTTSLISTGYTSRRESSASAIIPNPPRPSPVTPVATPNVLLGEEGTVRPTSQHQSSELRPGSRLGSRPTARTSVCDHHHHHHHHHHHSQIINTSPTDYSIITGTRRPSCASYEVNSGRPSTYITGESVMLEESSFTNNTTRTNTTSQYIPRPDSPTLPEIPAPSPFNLSLRLERLSRGSSKKSSSVNNERRSMYLKMGDGGDGDVVVERGTSRTSLFALPPQLSSSRRSRSLGRTKSNSSRKSKKRRPSLPDVVMLDEV</sequence>
<feature type="compositionally biased region" description="Low complexity" evidence="1">
    <location>
        <begin position="462"/>
        <end position="471"/>
    </location>
</feature>
<evidence type="ECO:0000313" key="3">
    <source>
        <dbReference type="EMBL" id="GJJ06664.1"/>
    </source>
</evidence>
<organism evidence="3 4">
    <name type="scientific">Clathrus columnatus</name>
    <dbReference type="NCBI Taxonomy" id="1419009"/>
    <lineage>
        <taxon>Eukaryota</taxon>
        <taxon>Fungi</taxon>
        <taxon>Dikarya</taxon>
        <taxon>Basidiomycota</taxon>
        <taxon>Agaricomycotina</taxon>
        <taxon>Agaricomycetes</taxon>
        <taxon>Phallomycetidae</taxon>
        <taxon>Phallales</taxon>
        <taxon>Clathraceae</taxon>
        <taxon>Clathrus</taxon>
    </lineage>
</organism>
<keyword evidence="2" id="KW-0472">Membrane</keyword>
<dbReference type="AlphaFoldDB" id="A0AAV5A058"/>
<feature type="compositionally biased region" description="Basic residues" evidence="1">
    <location>
        <begin position="403"/>
        <end position="414"/>
    </location>
</feature>
<evidence type="ECO:0000313" key="4">
    <source>
        <dbReference type="Proteomes" id="UP001050691"/>
    </source>
</evidence>
<feature type="transmembrane region" description="Helical" evidence="2">
    <location>
        <begin position="251"/>
        <end position="272"/>
    </location>
</feature>
<feature type="compositionally biased region" description="Pro residues" evidence="1">
    <location>
        <begin position="478"/>
        <end position="490"/>
    </location>
</feature>
<keyword evidence="4" id="KW-1185">Reference proteome</keyword>
<feature type="compositionally biased region" description="Low complexity" evidence="1">
    <location>
        <begin position="503"/>
        <end position="513"/>
    </location>
</feature>
<feature type="region of interest" description="Disordered" evidence="1">
    <location>
        <begin position="461"/>
        <end position="585"/>
    </location>
</feature>
<keyword evidence="2" id="KW-0812">Transmembrane</keyword>